<feature type="non-terminal residue" evidence="3">
    <location>
        <position position="391"/>
    </location>
</feature>
<proteinExistence type="predicted"/>
<organism evidence="3">
    <name type="scientific">marine metagenome</name>
    <dbReference type="NCBI Taxonomy" id="408172"/>
    <lineage>
        <taxon>unclassified sequences</taxon>
        <taxon>metagenomes</taxon>
        <taxon>ecological metagenomes</taxon>
    </lineage>
</organism>
<keyword evidence="1" id="KW-0732">Signal</keyword>
<dbReference type="Pfam" id="PF02638">
    <property type="entry name" value="GHL10"/>
    <property type="match status" value="1"/>
</dbReference>
<dbReference type="EMBL" id="UINC01084837">
    <property type="protein sequence ID" value="SVC31847.1"/>
    <property type="molecule type" value="Genomic_DNA"/>
</dbReference>
<sequence>MIAHLYHLLNLWIWKAPKRLKAHPYPKKYKRQSKKHIILALNNSNRVLLRAIILIALLFMSISHPNLIAGERDEVPPLDHRCLWVTRDVLKSKMTITDMVNFAIEKNINHLFVQVRGRGYSFYESEFIPRSQILSEGEFDPLAYLLDTAKGKGIKIHAWVNVYVLWSSKSLPNHERHILHMRQEWLDTTQDWPVDVEKQLNMVTVNNNSSEGLFLSPNHPDVNGYLIKVFRELITNYDIDGLHLDYIRYQDAEYGRNPYAIARFKNESGNDPGPWFLEMERSTIASPRLIGNMKRWNNFKRKAVTSLVKDTRALVNEVRPGCIISAAVKPNLYVARERYFQEWNVWLAAGYMDWVVPMNYSPKMREFARNIDVINDNFPKKYREKIIMGIA</sequence>
<accession>A0A382L9T7</accession>
<dbReference type="SUPFAM" id="SSF51445">
    <property type="entry name" value="(Trans)glycosidases"/>
    <property type="match status" value="1"/>
</dbReference>
<reference evidence="3" key="1">
    <citation type="submission" date="2018-05" db="EMBL/GenBank/DDBJ databases">
        <authorList>
            <person name="Lanie J.A."/>
            <person name="Ng W.-L."/>
            <person name="Kazmierczak K.M."/>
            <person name="Andrzejewski T.M."/>
            <person name="Davidsen T.M."/>
            <person name="Wayne K.J."/>
            <person name="Tettelin H."/>
            <person name="Glass J.I."/>
            <person name="Rusch D."/>
            <person name="Podicherti R."/>
            <person name="Tsui H.-C.T."/>
            <person name="Winkler M.E."/>
        </authorList>
    </citation>
    <scope>NUCLEOTIDE SEQUENCE</scope>
</reference>
<dbReference type="PANTHER" id="PTHR43405">
    <property type="entry name" value="GLYCOSYL HYDROLASE DIGH"/>
    <property type="match status" value="1"/>
</dbReference>
<dbReference type="PANTHER" id="PTHR43405:SF1">
    <property type="entry name" value="GLYCOSYL HYDROLASE DIGH"/>
    <property type="match status" value="1"/>
</dbReference>
<evidence type="ECO:0000256" key="1">
    <source>
        <dbReference type="ARBA" id="ARBA00022729"/>
    </source>
</evidence>
<protein>
    <recommendedName>
        <fullName evidence="2">Glycosyl hydrolase-like 10 domain-containing protein</fullName>
    </recommendedName>
</protein>
<dbReference type="InterPro" id="IPR003790">
    <property type="entry name" value="GHL10"/>
</dbReference>
<name>A0A382L9T7_9ZZZZ</name>
<dbReference type="Gene3D" id="3.20.20.80">
    <property type="entry name" value="Glycosidases"/>
    <property type="match status" value="1"/>
</dbReference>
<dbReference type="InterPro" id="IPR052177">
    <property type="entry name" value="Divisome_Glycosyl_Hydrolase"/>
</dbReference>
<dbReference type="InterPro" id="IPR017853">
    <property type="entry name" value="GH"/>
</dbReference>
<dbReference type="AlphaFoldDB" id="A0A382L9T7"/>
<gene>
    <name evidence="3" type="ORF">METZ01_LOCUS284701</name>
</gene>
<evidence type="ECO:0000313" key="3">
    <source>
        <dbReference type="EMBL" id="SVC31847.1"/>
    </source>
</evidence>
<feature type="domain" description="Glycosyl hydrolase-like 10" evidence="2">
    <location>
        <begin position="84"/>
        <end position="381"/>
    </location>
</feature>
<evidence type="ECO:0000259" key="2">
    <source>
        <dbReference type="Pfam" id="PF02638"/>
    </source>
</evidence>